<evidence type="ECO:0000313" key="2">
    <source>
        <dbReference type="WBParaSite" id="SVE_2021800.1"/>
    </source>
</evidence>
<name>A0A0K0G637_STRVS</name>
<evidence type="ECO:0000313" key="1">
    <source>
        <dbReference type="Proteomes" id="UP000035680"/>
    </source>
</evidence>
<dbReference type="AlphaFoldDB" id="A0A0K0G637"/>
<dbReference type="GO" id="GO:0050650">
    <property type="term" value="P:chondroitin sulfate proteoglycan biosynthetic process"/>
    <property type="evidence" value="ECO:0007669"/>
    <property type="project" value="InterPro"/>
</dbReference>
<dbReference type="PANTHER" id="PTHR22900:SF10">
    <property type="entry name" value="CARBOHYDRATE SULFOTRANSFERASE"/>
    <property type="match status" value="1"/>
</dbReference>
<proteinExistence type="predicted"/>
<dbReference type="InterPro" id="IPR007669">
    <property type="entry name" value="Chst-1-like"/>
</dbReference>
<reference evidence="1" key="1">
    <citation type="submission" date="2014-07" db="EMBL/GenBank/DDBJ databases">
        <authorList>
            <person name="Martin A.A"/>
            <person name="De Silva N."/>
        </authorList>
    </citation>
    <scope>NUCLEOTIDE SEQUENCE</scope>
</reference>
<sequence>MLSNFVVWKNYSILYCKEDDILPDILETFYGKGIEINQSLLSTSIYDSLNKTLSDIFGKRNWKFLSIIEHPIERFFRKFIHYCFYGNNFKETQNCYGCKDNLECLISVIFEVSTEYTKKELIFKPTYFDNIFMPYSWKCNFYKDLRHYEKIIYYDKFKFKTQITKLLNDTNVIIKNNNTFDTLIEKAHEKNMENEINKYKELFLNDRKMLFKFVTVYFHDFLRYGIEMPTF</sequence>
<accession>A0A0K0G637</accession>
<dbReference type="WBParaSite" id="SVE_2021800.1">
    <property type="protein sequence ID" value="SVE_2021800.1"/>
    <property type="gene ID" value="SVE_2021800"/>
</dbReference>
<dbReference type="Proteomes" id="UP000035680">
    <property type="component" value="Unassembled WGS sequence"/>
</dbReference>
<dbReference type="GO" id="GO:0047756">
    <property type="term" value="F:chondroitin 4-sulfotransferase activity"/>
    <property type="evidence" value="ECO:0007669"/>
    <property type="project" value="InterPro"/>
</dbReference>
<reference evidence="2" key="2">
    <citation type="submission" date="2015-08" db="UniProtKB">
        <authorList>
            <consortium name="WormBaseParasite"/>
        </authorList>
    </citation>
    <scope>IDENTIFICATION</scope>
</reference>
<organism evidence="1 2">
    <name type="scientific">Strongyloides venezuelensis</name>
    <name type="common">Threadworm</name>
    <dbReference type="NCBI Taxonomy" id="75913"/>
    <lineage>
        <taxon>Eukaryota</taxon>
        <taxon>Metazoa</taxon>
        <taxon>Ecdysozoa</taxon>
        <taxon>Nematoda</taxon>
        <taxon>Chromadorea</taxon>
        <taxon>Rhabditida</taxon>
        <taxon>Tylenchina</taxon>
        <taxon>Panagrolaimomorpha</taxon>
        <taxon>Strongyloidoidea</taxon>
        <taxon>Strongyloididae</taxon>
        <taxon>Strongyloides</taxon>
    </lineage>
</organism>
<dbReference type="PANTHER" id="PTHR22900">
    <property type="entry name" value="PROTEIN CBG14245-RELATED"/>
    <property type="match status" value="1"/>
</dbReference>
<dbReference type="GO" id="GO:1902884">
    <property type="term" value="P:positive regulation of response to oxidative stress"/>
    <property type="evidence" value="ECO:0007669"/>
    <property type="project" value="InterPro"/>
</dbReference>
<protein>
    <submittedName>
        <fullName evidence="2">Uncharacterized protein</fullName>
    </submittedName>
</protein>
<keyword evidence="1" id="KW-1185">Reference proteome</keyword>